<dbReference type="AlphaFoldDB" id="A0A1H9T506"/>
<evidence type="ECO:0000256" key="1">
    <source>
        <dbReference type="SAM" id="Phobius"/>
    </source>
</evidence>
<dbReference type="RefSeq" id="WP_074730685.1">
    <property type="nucleotide sequence ID" value="NZ_FOGW01000014.1"/>
</dbReference>
<organism evidence="2 3">
    <name type="scientific">Lachnobacterium bovis</name>
    <dbReference type="NCBI Taxonomy" id="140626"/>
    <lineage>
        <taxon>Bacteria</taxon>
        <taxon>Bacillati</taxon>
        <taxon>Bacillota</taxon>
        <taxon>Clostridia</taxon>
        <taxon>Lachnospirales</taxon>
        <taxon>Lachnospiraceae</taxon>
        <taxon>Lachnobacterium</taxon>
    </lineage>
</organism>
<feature type="transmembrane region" description="Helical" evidence="1">
    <location>
        <begin position="58"/>
        <end position="85"/>
    </location>
</feature>
<accession>A0A1H9T506</accession>
<keyword evidence="3" id="KW-1185">Reference proteome</keyword>
<keyword evidence="1" id="KW-0812">Transmembrane</keyword>
<dbReference type="Proteomes" id="UP000182471">
    <property type="component" value="Unassembled WGS sequence"/>
</dbReference>
<dbReference type="EMBL" id="FOGW01000014">
    <property type="protein sequence ID" value="SER92340.1"/>
    <property type="molecule type" value="Genomic_DNA"/>
</dbReference>
<name>A0A1H9T506_9FIRM</name>
<sequence>GNGQYQNGAQYQGNGQYQNGAQYQGNVNYQYGSNFQQGGGYQNGMYNMHNNMREAGDIMALGVASIIMSICFFAVVSLICGIIGLSKAKNVDSNNQDMAVGTKVSNGRICCVIGIVISSLRILLFVLIVLLAIAEG</sequence>
<keyword evidence="1" id="KW-1133">Transmembrane helix</keyword>
<reference evidence="3" key="1">
    <citation type="submission" date="2016-10" db="EMBL/GenBank/DDBJ databases">
        <authorList>
            <person name="Varghese N."/>
            <person name="Submissions S."/>
        </authorList>
    </citation>
    <scope>NUCLEOTIDE SEQUENCE [LARGE SCALE GENOMIC DNA]</scope>
    <source>
        <strain evidence="3">S1b</strain>
    </source>
</reference>
<gene>
    <name evidence="2" type="ORF">SAMN02910429_01490</name>
</gene>
<keyword evidence="1" id="KW-0472">Membrane</keyword>
<feature type="non-terminal residue" evidence="2">
    <location>
        <position position="1"/>
    </location>
</feature>
<protein>
    <recommendedName>
        <fullName evidence="4">DUF4190 domain-containing protein</fullName>
    </recommendedName>
</protein>
<evidence type="ECO:0000313" key="3">
    <source>
        <dbReference type="Proteomes" id="UP000182471"/>
    </source>
</evidence>
<feature type="transmembrane region" description="Helical" evidence="1">
    <location>
        <begin position="106"/>
        <end position="134"/>
    </location>
</feature>
<evidence type="ECO:0000313" key="2">
    <source>
        <dbReference type="EMBL" id="SER92340.1"/>
    </source>
</evidence>
<evidence type="ECO:0008006" key="4">
    <source>
        <dbReference type="Google" id="ProtNLM"/>
    </source>
</evidence>
<proteinExistence type="predicted"/>